<dbReference type="AlphaFoldDB" id="A0A8J1XKD4"/>
<comment type="similarity">
    <text evidence="3">Belongs to the peptidase C56 family. HSP31-like subfamily.</text>
</comment>
<dbReference type="GO" id="GO:0019172">
    <property type="term" value="F:glyoxalase III activity"/>
    <property type="evidence" value="ECO:0007669"/>
    <property type="project" value="TreeGrafter"/>
</dbReference>
<evidence type="ECO:0000259" key="4">
    <source>
        <dbReference type="Pfam" id="PF01965"/>
    </source>
</evidence>
<evidence type="ECO:0000256" key="1">
    <source>
        <dbReference type="ARBA" id="ARBA00023016"/>
    </source>
</evidence>
<evidence type="ECO:0000313" key="5">
    <source>
        <dbReference type="EMBL" id="CAH1778074.1"/>
    </source>
</evidence>
<evidence type="ECO:0000256" key="2">
    <source>
        <dbReference type="ARBA" id="ARBA00023239"/>
    </source>
</evidence>
<dbReference type="Pfam" id="PF01965">
    <property type="entry name" value="DJ-1_PfpI"/>
    <property type="match status" value="1"/>
</dbReference>
<feature type="domain" description="DJ-1/PfpI" evidence="4">
    <location>
        <begin position="30"/>
        <end position="149"/>
    </location>
</feature>
<dbReference type="SUPFAM" id="SSF52317">
    <property type="entry name" value="Class I glutamine amidotransferase-like"/>
    <property type="match status" value="1"/>
</dbReference>
<evidence type="ECO:0000313" key="6">
    <source>
        <dbReference type="Proteomes" id="UP000749559"/>
    </source>
</evidence>
<organism evidence="5 6">
    <name type="scientific">Owenia fusiformis</name>
    <name type="common">Polychaete worm</name>
    <dbReference type="NCBI Taxonomy" id="6347"/>
    <lineage>
        <taxon>Eukaryota</taxon>
        <taxon>Metazoa</taxon>
        <taxon>Spiralia</taxon>
        <taxon>Lophotrochozoa</taxon>
        <taxon>Annelida</taxon>
        <taxon>Polychaeta</taxon>
        <taxon>Sedentaria</taxon>
        <taxon>Canalipalpata</taxon>
        <taxon>Sabellida</taxon>
        <taxon>Oweniida</taxon>
        <taxon>Oweniidae</taxon>
        <taxon>Owenia</taxon>
    </lineage>
</organism>
<dbReference type="Gene3D" id="3.40.50.880">
    <property type="match status" value="1"/>
</dbReference>
<protein>
    <recommendedName>
        <fullName evidence="4">DJ-1/PfpI domain-containing protein</fullName>
    </recommendedName>
</protein>
<dbReference type="GO" id="GO:0019243">
    <property type="term" value="P:methylglyoxal catabolic process to D-lactate via S-lactoyl-glutathione"/>
    <property type="evidence" value="ECO:0007669"/>
    <property type="project" value="TreeGrafter"/>
</dbReference>
<dbReference type="CDD" id="cd03141">
    <property type="entry name" value="GATase1_Hsp31_like"/>
    <property type="match status" value="1"/>
</dbReference>
<dbReference type="InterPro" id="IPR029062">
    <property type="entry name" value="Class_I_gatase-like"/>
</dbReference>
<dbReference type="GO" id="GO:0005737">
    <property type="term" value="C:cytoplasm"/>
    <property type="evidence" value="ECO:0007669"/>
    <property type="project" value="TreeGrafter"/>
</dbReference>
<keyword evidence="2" id="KW-0456">Lyase</keyword>
<comment type="caution">
    <text evidence="5">The sequence shown here is derived from an EMBL/GenBank/DDBJ whole genome shotgun (WGS) entry which is preliminary data.</text>
</comment>
<sequence length="176" mass="18803">MAAGKSILVVLTSNDKLGNTGKPSGWYLPELAHPYFAFKSAGLKIQLASPKGGEAPLDPGSINLDDAENKLFWETAETKSLTQNTKKLSDCRSADYDAIFFVGGFGTMWDFPDDPDVQRLSAEIYDKGGVVSAVCHGPVALVNVRLTDGSYLVKGKGVAGFCNEEEDAVSARDIVP</sequence>
<keyword evidence="1" id="KW-0346">Stress response</keyword>
<evidence type="ECO:0000256" key="3">
    <source>
        <dbReference type="ARBA" id="ARBA00038493"/>
    </source>
</evidence>
<reference evidence="5" key="1">
    <citation type="submission" date="2022-03" db="EMBL/GenBank/DDBJ databases">
        <authorList>
            <person name="Martin C."/>
        </authorList>
    </citation>
    <scope>NUCLEOTIDE SEQUENCE</scope>
</reference>
<dbReference type="PANTHER" id="PTHR48094">
    <property type="entry name" value="PROTEIN/NUCLEIC ACID DEGLYCASE DJ-1-RELATED"/>
    <property type="match status" value="1"/>
</dbReference>
<gene>
    <name evidence="5" type="ORF">OFUS_LOCUS5043</name>
</gene>
<proteinExistence type="inferred from homology"/>
<dbReference type="PANTHER" id="PTHR48094:SF11">
    <property type="entry name" value="GLUTATHIONE-INDEPENDENT GLYOXALASE HSP31-RELATED"/>
    <property type="match status" value="1"/>
</dbReference>
<keyword evidence="6" id="KW-1185">Reference proteome</keyword>
<accession>A0A8J1XKD4</accession>
<dbReference type="OrthoDB" id="543156at2759"/>
<name>A0A8J1XKD4_OWEFU</name>
<dbReference type="EMBL" id="CAIIXF020000002">
    <property type="protein sequence ID" value="CAH1778074.1"/>
    <property type="molecule type" value="Genomic_DNA"/>
</dbReference>
<dbReference type="InterPro" id="IPR050325">
    <property type="entry name" value="Prot/Nucl_acid_deglycase"/>
</dbReference>
<feature type="non-terminal residue" evidence="5">
    <location>
        <position position="1"/>
    </location>
</feature>
<dbReference type="InterPro" id="IPR002818">
    <property type="entry name" value="DJ-1/PfpI"/>
</dbReference>
<dbReference type="Proteomes" id="UP000749559">
    <property type="component" value="Unassembled WGS sequence"/>
</dbReference>